<sequence length="100" mass="10196">MAFDSNKFTVPDREQSRHGIMQDGTEPLAAARGFGLAIAGGGLGLVIAVSTGMAGGGLLGGILAYVVATPVCVLGLGILSLRRRASLVPARVARRDHAAR</sequence>
<evidence type="ECO:0000256" key="1">
    <source>
        <dbReference type="SAM" id="MobiDB-lite"/>
    </source>
</evidence>
<evidence type="ECO:0000313" key="4">
    <source>
        <dbReference type="Proteomes" id="UP000477911"/>
    </source>
</evidence>
<protein>
    <submittedName>
        <fullName evidence="3">Uncharacterized protein</fullName>
    </submittedName>
</protein>
<proteinExistence type="predicted"/>
<organism evidence="3 4">
    <name type="scientific">Pseudooceanicola albus</name>
    <dbReference type="NCBI Taxonomy" id="2692189"/>
    <lineage>
        <taxon>Bacteria</taxon>
        <taxon>Pseudomonadati</taxon>
        <taxon>Pseudomonadota</taxon>
        <taxon>Alphaproteobacteria</taxon>
        <taxon>Rhodobacterales</taxon>
        <taxon>Paracoccaceae</taxon>
        <taxon>Pseudooceanicola</taxon>
    </lineage>
</organism>
<dbReference type="EMBL" id="WUMU01000007">
    <property type="protein sequence ID" value="MXN18041.1"/>
    <property type="molecule type" value="Genomic_DNA"/>
</dbReference>
<accession>A0A6L7G204</accession>
<gene>
    <name evidence="3" type="ORF">GR170_09360</name>
</gene>
<comment type="caution">
    <text evidence="3">The sequence shown here is derived from an EMBL/GenBank/DDBJ whole genome shotgun (WGS) entry which is preliminary data.</text>
</comment>
<evidence type="ECO:0000256" key="2">
    <source>
        <dbReference type="SAM" id="Phobius"/>
    </source>
</evidence>
<name>A0A6L7G204_9RHOB</name>
<keyword evidence="2" id="KW-1133">Transmembrane helix</keyword>
<dbReference type="RefSeq" id="WP_160893983.1">
    <property type="nucleotide sequence ID" value="NZ_WUMU01000007.1"/>
</dbReference>
<reference evidence="3 4" key="1">
    <citation type="submission" date="2019-12" db="EMBL/GenBank/DDBJ databases">
        <authorList>
            <person name="Li M."/>
        </authorList>
    </citation>
    <scope>NUCLEOTIDE SEQUENCE [LARGE SCALE GENOMIC DNA]</scope>
    <source>
        <strain evidence="3 4">GBMRC 2024</strain>
    </source>
</reference>
<dbReference type="Proteomes" id="UP000477911">
    <property type="component" value="Unassembled WGS sequence"/>
</dbReference>
<dbReference type="AlphaFoldDB" id="A0A6L7G204"/>
<feature type="transmembrane region" description="Helical" evidence="2">
    <location>
        <begin position="62"/>
        <end position="81"/>
    </location>
</feature>
<keyword evidence="4" id="KW-1185">Reference proteome</keyword>
<evidence type="ECO:0000313" key="3">
    <source>
        <dbReference type="EMBL" id="MXN18041.1"/>
    </source>
</evidence>
<feature type="transmembrane region" description="Helical" evidence="2">
    <location>
        <begin position="34"/>
        <end position="56"/>
    </location>
</feature>
<keyword evidence="2" id="KW-0812">Transmembrane</keyword>
<keyword evidence="2" id="KW-0472">Membrane</keyword>
<feature type="region of interest" description="Disordered" evidence="1">
    <location>
        <begin position="1"/>
        <end position="20"/>
    </location>
</feature>